<sequence length="107" mass="11808">MNAKNILNLANALEKQIPGTSSVVQRKWKPLQQVSQPRGPGQPTKSRISAVAAEIKQIRARRKTARMLMENFGRNLKLHFLAVALELTIARRIVSPGEGQAQRAGSL</sequence>
<dbReference type="GO" id="GO:0007631">
    <property type="term" value="P:feeding behavior"/>
    <property type="evidence" value="ECO:0007669"/>
    <property type="project" value="InterPro"/>
</dbReference>
<reference evidence="2 3" key="1">
    <citation type="submission" date="2019-04" db="EMBL/GenBank/DDBJ databases">
        <authorList>
            <person name="Alioto T."/>
            <person name="Alioto T."/>
        </authorList>
    </citation>
    <scope>NUCLEOTIDE SEQUENCE [LARGE SCALE GENOMIC DNA]</scope>
</reference>
<dbReference type="InterPro" id="IPR000204">
    <property type="entry name" value="Orexin_rcpt"/>
</dbReference>
<proteinExistence type="predicted"/>
<gene>
    <name evidence="1" type="ORF">GHT09_004538</name>
    <name evidence="2" type="ORF">MONAX_5E013782</name>
</gene>
<keyword evidence="3" id="KW-1185">Reference proteome</keyword>
<dbReference type="EMBL" id="CABDUW010000929">
    <property type="protein sequence ID" value="VTJ76947.1"/>
    <property type="molecule type" value="Genomic_DNA"/>
</dbReference>
<dbReference type="AlphaFoldDB" id="A0A5E4C4W0"/>
<reference evidence="1" key="2">
    <citation type="submission" date="2020-08" db="EMBL/GenBank/DDBJ databases">
        <authorList>
            <person name="Shumante A."/>
            <person name="Zimin A.V."/>
            <person name="Puiu D."/>
            <person name="Salzberg S.L."/>
        </authorList>
    </citation>
    <scope>NUCLEOTIDE SEQUENCE</scope>
    <source>
        <strain evidence="1">WC2-LM</strain>
        <tissue evidence="1">Liver</tissue>
    </source>
</reference>
<dbReference type="GO" id="GO:0016020">
    <property type="term" value="C:membrane"/>
    <property type="evidence" value="ECO:0007669"/>
    <property type="project" value="InterPro"/>
</dbReference>
<accession>A0A5E4C4W0</accession>
<dbReference type="Proteomes" id="UP000335636">
    <property type="component" value="Unassembled WGS sequence"/>
</dbReference>
<protein>
    <submittedName>
        <fullName evidence="2">Uncharacterized protein</fullName>
    </submittedName>
</protein>
<name>A0A5E4C4W0_MARMO</name>
<evidence type="ECO:0000313" key="2">
    <source>
        <dbReference type="EMBL" id="VTJ76947.1"/>
    </source>
</evidence>
<dbReference type="PRINTS" id="PR01064">
    <property type="entry name" value="OREXINR"/>
</dbReference>
<evidence type="ECO:0000313" key="3">
    <source>
        <dbReference type="Proteomes" id="UP000335636"/>
    </source>
</evidence>
<dbReference type="GO" id="GO:0016499">
    <property type="term" value="F:orexin receptor activity"/>
    <property type="evidence" value="ECO:0007669"/>
    <property type="project" value="InterPro"/>
</dbReference>
<dbReference type="Proteomes" id="UP000662637">
    <property type="component" value="Unassembled WGS sequence"/>
</dbReference>
<evidence type="ECO:0000313" key="1">
    <source>
        <dbReference type="EMBL" id="KAF7465352.1"/>
    </source>
</evidence>
<organism evidence="2 3">
    <name type="scientific">Marmota monax</name>
    <name type="common">Woodchuck</name>
    <dbReference type="NCBI Taxonomy" id="9995"/>
    <lineage>
        <taxon>Eukaryota</taxon>
        <taxon>Metazoa</taxon>
        <taxon>Chordata</taxon>
        <taxon>Craniata</taxon>
        <taxon>Vertebrata</taxon>
        <taxon>Euteleostomi</taxon>
        <taxon>Mammalia</taxon>
        <taxon>Eutheria</taxon>
        <taxon>Euarchontoglires</taxon>
        <taxon>Glires</taxon>
        <taxon>Rodentia</taxon>
        <taxon>Sciuromorpha</taxon>
        <taxon>Sciuridae</taxon>
        <taxon>Xerinae</taxon>
        <taxon>Marmotini</taxon>
        <taxon>Marmota</taxon>
    </lineage>
</organism>
<dbReference type="EMBL" id="WJEC01007917">
    <property type="protein sequence ID" value="KAF7465352.1"/>
    <property type="molecule type" value="Genomic_DNA"/>
</dbReference>